<gene>
    <name evidence="2" type="ORF">GCM10011499_22520</name>
</gene>
<dbReference type="GO" id="GO:0008081">
    <property type="term" value="F:phosphoric diester hydrolase activity"/>
    <property type="evidence" value="ECO:0007669"/>
    <property type="project" value="InterPro"/>
</dbReference>
<dbReference type="Gene3D" id="3.20.20.190">
    <property type="entry name" value="Phosphatidylinositol (PI) phosphodiesterase"/>
    <property type="match status" value="1"/>
</dbReference>
<dbReference type="InterPro" id="IPR017946">
    <property type="entry name" value="PLC-like_Pdiesterase_TIM-brl"/>
</dbReference>
<organism evidence="2 3">
    <name type="scientific">Pelagibacterium lentulum</name>
    <dbReference type="NCBI Taxonomy" id="2029865"/>
    <lineage>
        <taxon>Bacteria</taxon>
        <taxon>Pseudomonadati</taxon>
        <taxon>Pseudomonadota</taxon>
        <taxon>Alphaproteobacteria</taxon>
        <taxon>Hyphomicrobiales</taxon>
        <taxon>Devosiaceae</taxon>
        <taxon>Pelagibacterium</taxon>
    </lineage>
</organism>
<reference evidence="2 3" key="1">
    <citation type="journal article" date="2014" name="Int. J. Syst. Evol. Microbiol.">
        <title>Complete genome sequence of Corynebacterium casei LMG S-19264T (=DSM 44701T), isolated from a smear-ripened cheese.</title>
        <authorList>
            <consortium name="US DOE Joint Genome Institute (JGI-PGF)"/>
            <person name="Walter F."/>
            <person name="Albersmeier A."/>
            <person name="Kalinowski J."/>
            <person name="Ruckert C."/>
        </authorList>
    </citation>
    <scope>NUCLEOTIDE SEQUENCE [LARGE SCALE GENOMIC DNA]</scope>
    <source>
        <strain evidence="2 3">CGMCC 1.15896</strain>
    </source>
</reference>
<dbReference type="AlphaFoldDB" id="A0A916RDM6"/>
<name>A0A916RDM6_9HYPH</name>
<feature type="domain" description="GP-PDE" evidence="1">
    <location>
        <begin position="7"/>
        <end position="251"/>
    </location>
</feature>
<protein>
    <submittedName>
        <fullName evidence="2">Glycerophosphoryl diester phosphodiesterase</fullName>
    </submittedName>
</protein>
<sequence length="251" mass="27800">MNTSPFARPVAHRGYHDRQAGTIENSRSAFEAAIAQGFGIECDLQLTQDNQAVVFHDDTLERLVGKDGRIDEIAATEICVTPLLGSADGDCPQLFSDFLEQIAGRTPLVVELKRQKSVEAGQRLAKVVAAAIKDYQGPLVLKSFDPSILSAVRKAGYNGAVGIITYDYRRPEWDASLGTTKRFVLRHLLHWPASRFTFVSCERTSLTLPMVRLCRALGMKVMSWTVKDKAHVPQVLQHADQIVFEGFDPDS</sequence>
<evidence type="ECO:0000313" key="2">
    <source>
        <dbReference type="EMBL" id="GGA51968.1"/>
    </source>
</evidence>
<evidence type="ECO:0000259" key="1">
    <source>
        <dbReference type="PROSITE" id="PS51704"/>
    </source>
</evidence>
<dbReference type="Proteomes" id="UP000596977">
    <property type="component" value="Unassembled WGS sequence"/>
</dbReference>
<dbReference type="OrthoDB" id="384721at2"/>
<comment type="caution">
    <text evidence="2">The sequence shown here is derived from an EMBL/GenBank/DDBJ whole genome shotgun (WGS) entry which is preliminary data.</text>
</comment>
<evidence type="ECO:0000313" key="3">
    <source>
        <dbReference type="Proteomes" id="UP000596977"/>
    </source>
</evidence>
<dbReference type="PANTHER" id="PTHR46211:SF1">
    <property type="entry name" value="GLYCEROPHOSPHODIESTER PHOSPHODIESTERASE, CYTOPLASMIC"/>
    <property type="match status" value="1"/>
</dbReference>
<dbReference type="RefSeq" id="WP_127071135.1">
    <property type="nucleotide sequence ID" value="NZ_BMKB01000003.1"/>
</dbReference>
<dbReference type="InterPro" id="IPR030395">
    <property type="entry name" value="GP_PDE_dom"/>
</dbReference>
<dbReference type="PROSITE" id="PS51704">
    <property type="entry name" value="GP_PDE"/>
    <property type="match status" value="1"/>
</dbReference>
<accession>A0A916RDM6</accession>
<keyword evidence="3" id="KW-1185">Reference proteome</keyword>
<dbReference type="PANTHER" id="PTHR46211">
    <property type="entry name" value="GLYCEROPHOSPHORYL DIESTER PHOSPHODIESTERASE"/>
    <property type="match status" value="1"/>
</dbReference>
<dbReference type="SUPFAM" id="SSF51695">
    <property type="entry name" value="PLC-like phosphodiesterases"/>
    <property type="match status" value="1"/>
</dbReference>
<proteinExistence type="predicted"/>
<dbReference type="Pfam" id="PF03009">
    <property type="entry name" value="GDPD"/>
    <property type="match status" value="1"/>
</dbReference>
<dbReference type="EMBL" id="BMKB01000003">
    <property type="protein sequence ID" value="GGA51968.1"/>
    <property type="molecule type" value="Genomic_DNA"/>
</dbReference>
<dbReference type="GO" id="GO:0006629">
    <property type="term" value="P:lipid metabolic process"/>
    <property type="evidence" value="ECO:0007669"/>
    <property type="project" value="InterPro"/>
</dbReference>